<reference evidence="1 2" key="1">
    <citation type="submission" date="2014-07" db="EMBL/GenBank/DDBJ databases">
        <title>Methanogenic archaea and the global carbon cycle.</title>
        <authorList>
            <person name="Henriksen J.R."/>
            <person name="Luke J."/>
            <person name="Reinhart S."/>
            <person name="Benedict M.N."/>
            <person name="Youngblut N.D."/>
            <person name="Metcalf M.E."/>
            <person name="Whitaker R.J."/>
            <person name="Metcalf W.W."/>
        </authorList>
    </citation>
    <scope>NUCLEOTIDE SEQUENCE [LARGE SCALE GENOMIC DNA]</scope>
    <source>
        <strain evidence="1 2">Z-7289</strain>
    </source>
</reference>
<evidence type="ECO:0000313" key="1">
    <source>
        <dbReference type="EMBL" id="AKB73560.1"/>
    </source>
</evidence>
<dbReference type="GeneID" id="24804981"/>
<dbReference type="EMBL" id="CP009515">
    <property type="protein sequence ID" value="AKB73560.1"/>
    <property type="molecule type" value="Genomic_DNA"/>
</dbReference>
<dbReference type="HOGENOM" id="CLU_1901937_0_0_2"/>
<name>A0A0E3WQG8_9EURY</name>
<organism evidence="1 2">
    <name type="scientific">Methanosarcina lacustris Z-7289</name>
    <dbReference type="NCBI Taxonomy" id="1434111"/>
    <lineage>
        <taxon>Archaea</taxon>
        <taxon>Methanobacteriati</taxon>
        <taxon>Methanobacteriota</taxon>
        <taxon>Stenosarchaea group</taxon>
        <taxon>Methanomicrobia</taxon>
        <taxon>Methanosarcinales</taxon>
        <taxon>Methanosarcinaceae</taxon>
        <taxon>Methanosarcina</taxon>
    </lineage>
</organism>
<dbReference type="PATRIC" id="fig|1434111.4.peg.383"/>
<protein>
    <submittedName>
        <fullName evidence="1">Uncharacterized protein</fullName>
    </submittedName>
</protein>
<proteinExistence type="predicted"/>
<accession>A0A0E3WQG8</accession>
<dbReference type="OrthoDB" id="130098at2157"/>
<dbReference type="RefSeq" id="WP_048124409.1">
    <property type="nucleotide sequence ID" value="NZ_CP009515.1"/>
</dbReference>
<dbReference type="AlphaFoldDB" id="A0A0E3WQG8"/>
<sequence>MSEKETMEILEGLKLKILNTTDEDFVLQAQKIEKGKYKKGHQAPEKIGSYEEKIFELIACDGSCTGGADIEGWIKYGIGCSEGYFKIHFKHMGKENKISYSCEAHMHDGKMLCETSKDKKNDRIIIWTIGPKE</sequence>
<dbReference type="Gene3D" id="2.60.270.50">
    <property type="match status" value="1"/>
</dbReference>
<dbReference type="Proteomes" id="UP000033072">
    <property type="component" value="Chromosome"/>
</dbReference>
<keyword evidence="2" id="KW-1185">Reference proteome</keyword>
<evidence type="ECO:0000313" key="2">
    <source>
        <dbReference type="Proteomes" id="UP000033072"/>
    </source>
</evidence>
<dbReference type="KEGG" id="mls:MSLAZ_0299"/>
<gene>
    <name evidence="1" type="ORF">MSLAZ_0299</name>
</gene>